<proteinExistence type="inferred from homology"/>
<dbReference type="InterPro" id="IPR036565">
    <property type="entry name" value="Mur-like_cat_sf"/>
</dbReference>
<dbReference type="PANTHER" id="PTHR11136:SF0">
    <property type="entry name" value="DIHYDROFOLATE SYNTHETASE-RELATED"/>
    <property type="match status" value="1"/>
</dbReference>
<dbReference type="EC" id="6.3.2.17" evidence="3"/>
<dbReference type="GO" id="GO:0005524">
    <property type="term" value="F:ATP binding"/>
    <property type="evidence" value="ECO:0007669"/>
    <property type="project" value="UniProtKB-KW"/>
</dbReference>
<dbReference type="GO" id="GO:0046654">
    <property type="term" value="P:tetrahydrofolate biosynthetic process"/>
    <property type="evidence" value="ECO:0007669"/>
    <property type="project" value="UniProtKB-UniPathway"/>
</dbReference>
<dbReference type="SUPFAM" id="SSF53244">
    <property type="entry name" value="MurD-like peptide ligases, peptide-binding domain"/>
    <property type="match status" value="1"/>
</dbReference>
<dbReference type="RefSeq" id="WP_092426155.1">
    <property type="nucleotide sequence ID" value="NZ_FPCK01000003.1"/>
</dbReference>
<evidence type="ECO:0000256" key="2">
    <source>
        <dbReference type="ARBA" id="ARBA00008276"/>
    </source>
</evidence>
<dbReference type="PANTHER" id="PTHR11136">
    <property type="entry name" value="FOLYLPOLYGLUTAMATE SYNTHASE-RELATED"/>
    <property type="match status" value="1"/>
</dbReference>
<organism evidence="12 13">
    <name type="scientific">Devosia crocina</name>
    <dbReference type="NCBI Taxonomy" id="429728"/>
    <lineage>
        <taxon>Bacteria</taxon>
        <taxon>Pseudomonadati</taxon>
        <taxon>Pseudomonadota</taxon>
        <taxon>Alphaproteobacteria</taxon>
        <taxon>Hyphomicrobiales</taxon>
        <taxon>Devosiaceae</taxon>
        <taxon>Devosia</taxon>
    </lineage>
</organism>
<dbReference type="InterPro" id="IPR001645">
    <property type="entry name" value="Folylpolyglutamate_synth"/>
</dbReference>
<keyword evidence="5" id="KW-0479">Metal-binding</keyword>
<dbReference type="Gene3D" id="3.90.190.20">
    <property type="entry name" value="Mur ligase, C-terminal domain"/>
    <property type="match status" value="1"/>
</dbReference>
<dbReference type="GO" id="GO:0046872">
    <property type="term" value="F:metal ion binding"/>
    <property type="evidence" value="ECO:0007669"/>
    <property type="project" value="UniProtKB-KW"/>
</dbReference>
<dbReference type="GO" id="GO:0008841">
    <property type="term" value="F:dihydrofolate synthase activity"/>
    <property type="evidence" value="ECO:0007669"/>
    <property type="project" value="TreeGrafter"/>
</dbReference>
<dbReference type="STRING" id="429728.SAMN05216456_3145"/>
<dbReference type="UniPathway" id="UPA00077">
    <property type="reaction ID" value="UER00157"/>
</dbReference>
<feature type="domain" description="Mur ligase central" evidence="11">
    <location>
        <begin position="46"/>
        <end position="263"/>
    </location>
</feature>
<dbReference type="AlphaFoldDB" id="A0A1I7NT90"/>
<dbReference type="PIRSF" id="PIRSF001563">
    <property type="entry name" value="Folylpolyglu_synth"/>
    <property type="match status" value="1"/>
</dbReference>
<comment type="catalytic activity">
    <reaction evidence="9">
        <text>(6S)-5,6,7,8-tetrahydrofolyl-(gamma-L-Glu)(n) + L-glutamate + ATP = (6S)-5,6,7,8-tetrahydrofolyl-(gamma-L-Glu)(n+1) + ADP + phosphate + H(+)</text>
        <dbReference type="Rhea" id="RHEA:10580"/>
        <dbReference type="Rhea" id="RHEA-COMP:14738"/>
        <dbReference type="Rhea" id="RHEA-COMP:14740"/>
        <dbReference type="ChEBI" id="CHEBI:15378"/>
        <dbReference type="ChEBI" id="CHEBI:29985"/>
        <dbReference type="ChEBI" id="CHEBI:30616"/>
        <dbReference type="ChEBI" id="CHEBI:43474"/>
        <dbReference type="ChEBI" id="CHEBI:141005"/>
        <dbReference type="ChEBI" id="CHEBI:456216"/>
        <dbReference type="EC" id="6.3.2.17"/>
    </reaction>
</comment>
<dbReference type="Proteomes" id="UP000199074">
    <property type="component" value="Unassembled WGS sequence"/>
</dbReference>
<dbReference type="GO" id="GO:0005737">
    <property type="term" value="C:cytoplasm"/>
    <property type="evidence" value="ECO:0007669"/>
    <property type="project" value="TreeGrafter"/>
</dbReference>
<comment type="similarity">
    <text evidence="2 10">Belongs to the folylpolyglutamate synthase family.</text>
</comment>
<evidence type="ECO:0000256" key="4">
    <source>
        <dbReference type="ARBA" id="ARBA00022598"/>
    </source>
</evidence>
<keyword evidence="4 10" id="KW-0436">Ligase</keyword>
<keyword evidence="8" id="KW-0460">Magnesium</keyword>
<dbReference type="InterPro" id="IPR013221">
    <property type="entry name" value="Mur_ligase_cen"/>
</dbReference>
<dbReference type="OrthoDB" id="9809356at2"/>
<evidence type="ECO:0000256" key="6">
    <source>
        <dbReference type="ARBA" id="ARBA00022741"/>
    </source>
</evidence>
<reference evidence="12 13" key="1">
    <citation type="submission" date="2016-10" db="EMBL/GenBank/DDBJ databases">
        <authorList>
            <person name="de Groot N.N."/>
        </authorList>
    </citation>
    <scope>NUCLEOTIDE SEQUENCE [LARGE SCALE GENOMIC DNA]</scope>
    <source>
        <strain evidence="12 13">IPL20</strain>
    </source>
</reference>
<dbReference type="InterPro" id="IPR036615">
    <property type="entry name" value="Mur_ligase_C_dom_sf"/>
</dbReference>
<dbReference type="PROSITE" id="PS01012">
    <property type="entry name" value="FOLYLPOLYGLU_SYNT_2"/>
    <property type="match status" value="1"/>
</dbReference>
<evidence type="ECO:0000256" key="10">
    <source>
        <dbReference type="PIRNR" id="PIRNR001563"/>
    </source>
</evidence>
<dbReference type="FunFam" id="3.40.1190.10:FF:000011">
    <property type="entry name" value="Folylpolyglutamate synthase/dihydrofolate synthase"/>
    <property type="match status" value="1"/>
</dbReference>
<evidence type="ECO:0000259" key="11">
    <source>
        <dbReference type="Pfam" id="PF08245"/>
    </source>
</evidence>
<accession>A0A1I7NT90</accession>
<evidence type="ECO:0000256" key="5">
    <source>
        <dbReference type="ARBA" id="ARBA00022723"/>
    </source>
</evidence>
<evidence type="ECO:0000313" key="12">
    <source>
        <dbReference type="EMBL" id="SFV37876.1"/>
    </source>
</evidence>
<keyword evidence="13" id="KW-1185">Reference proteome</keyword>
<dbReference type="Pfam" id="PF08245">
    <property type="entry name" value="Mur_ligase_M"/>
    <property type="match status" value="1"/>
</dbReference>
<dbReference type="GO" id="GO:0004326">
    <property type="term" value="F:tetrahydrofolylpolyglutamate synthase activity"/>
    <property type="evidence" value="ECO:0007669"/>
    <property type="project" value="UniProtKB-EC"/>
</dbReference>
<name>A0A1I7NT90_9HYPH</name>
<evidence type="ECO:0000256" key="3">
    <source>
        <dbReference type="ARBA" id="ARBA00013025"/>
    </source>
</evidence>
<gene>
    <name evidence="12" type="ORF">SAMN05216456_3145</name>
</gene>
<protein>
    <recommendedName>
        <fullName evidence="3">tetrahydrofolate synthase</fullName>
        <ecNumber evidence="3">6.3.2.17</ecNumber>
    </recommendedName>
</protein>
<comment type="cofactor">
    <cofactor evidence="1">
        <name>Mg(2+)</name>
        <dbReference type="ChEBI" id="CHEBI:18420"/>
    </cofactor>
</comment>
<evidence type="ECO:0000256" key="7">
    <source>
        <dbReference type="ARBA" id="ARBA00022840"/>
    </source>
</evidence>
<keyword evidence="7 10" id="KW-0067">ATP-binding</keyword>
<sequence>MSRTDAILKRLSGLHPKLIDLSLDRMLPLLQKLGNPQDRLPPTIHVAGTNAKGSTIAYLRAFLEAAGKTVHVYNSPHLVRFNERIRLASKLVDTRTLNRALEEVEKINAGEGITFFEVTTVTAFKLFAETPADFLLLETGMGGTYDTTNVVKHPLGTIITPVDYDHQGFLGRTIAEIAANKAGILKRGAKSVMGIQRDEGRKVLERSAHRLGIAPLWQGEDFHGVSEDGRLVYTDEEGMLDLPPPALLGPHQFDNAALAIAAARHFGLPVGEKDFAEGLRRVTWPARMQPIRSGTLRDLLPAGHELWLDGGHNTHGAAALARTIAAFDQARPRPLVLIMGMMNTRDPGGFLTAFSPFTPEVLALTIPGEANAHPAAHIFARARDIGFAARPMRSIVSALKAAAEIPDARVLICGSLYLAGDVLAKNGTPPD</sequence>
<dbReference type="Gene3D" id="3.40.1190.10">
    <property type="entry name" value="Mur-like, catalytic domain"/>
    <property type="match status" value="1"/>
</dbReference>
<evidence type="ECO:0000256" key="1">
    <source>
        <dbReference type="ARBA" id="ARBA00001946"/>
    </source>
</evidence>
<evidence type="ECO:0000256" key="9">
    <source>
        <dbReference type="ARBA" id="ARBA00047493"/>
    </source>
</evidence>
<dbReference type="SUPFAM" id="SSF53623">
    <property type="entry name" value="MurD-like peptide ligases, catalytic domain"/>
    <property type="match status" value="1"/>
</dbReference>
<keyword evidence="6 10" id="KW-0547">Nucleotide-binding</keyword>
<dbReference type="InterPro" id="IPR018109">
    <property type="entry name" value="Folylpolyglutamate_synth_CS"/>
</dbReference>
<dbReference type="EMBL" id="FPCK01000003">
    <property type="protein sequence ID" value="SFV37876.1"/>
    <property type="molecule type" value="Genomic_DNA"/>
</dbReference>
<evidence type="ECO:0000313" key="13">
    <source>
        <dbReference type="Proteomes" id="UP000199074"/>
    </source>
</evidence>
<evidence type="ECO:0000256" key="8">
    <source>
        <dbReference type="ARBA" id="ARBA00022842"/>
    </source>
</evidence>
<dbReference type="NCBIfam" id="TIGR01499">
    <property type="entry name" value="folC"/>
    <property type="match status" value="1"/>
</dbReference>